<dbReference type="InterPro" id="IPR015424">
    <property type="entry name" value="PyrdxlP-dep_Trfase"/>
</dbReference>
<dbReference type="GO" id="GO:0030170">
    <property type="term" value="F:pyridoxal phosphate binding"/>
    <property type="evidence" value="ECO:0007669"/>
    <property type="project" value="InterPro"/>
</dbReference>
<comment type="similarity">
    <text evidence="2 4">Belongs to the class-III pyridoxal-phosphate-dependent aminotransferase family.</text>
</comment>
<accession>A0A194VXZ1</accession>
<dbReference type="OrthoDB" id="5419315at2759"/>
<comment type="cofactor">
    <cofactor evidence="1">
        <name>pyridoxal 5'-phosphate</name>
        <dbReference type="ChEBI" id="CHEBI:597326"/>
    </cofactor>
</comment>
<dbReference type="CDD" id="cd00610">
    <property type="entry name" value="OAT_like"/>
    <property type="match status" value="1"/>
</dbReference>
<dbReference type="PANTHER" id="PTHR43094:SF1">
    <property type="entry name" value="AMINOTRANSFERASE CLASS-III"/>
    <property type="match status" value="1"/>
</dbReference>
<dbReference type="Gene3D" id="3.90.1150.10">
    <property type="entry name" value="Aspartate Aminotransferase, domain 1"/>
    <property type="match status" value="1"/>
</dbReference>
<dbReference type="EMBL" id="CM003101">
    <property type="protein sequence ID" value="KUI68733.1"/>
    <property type="molecule type" value="Genomic_DNA"/>
</dbReference>
<dbReference type="AlphaFoldDB" id="A0A194VXZ1"/>
<dbReference type="InterPro" id="IPR015422">
    <property type="entry name" value="PyrdxlP-dep_Trfase_small"/>
</dbReference>
<name>A0A194VXZ1_CYTMA</name>
<proteinExistence type="inferred from homology"/>
<dbReference type="GO" id="GO:0008483">
    <property type="term" value="F:transaminase activity"/>
    <property type="evidence" value="ECO:0007669"/>
    <property type="project" value="InterPro"/>
</dbReference>
<sequence>MLQLNGTINTSQANSVHKVKAVQQSAVLHRHLHHEFLNVARGEGHYLILQDGRKIFDASGGAAVACVGHGNIKVNQAMIEQISKLSYCISTFLKTPIVEEAGRILVDTTDGNMSRAYIVGSGSEAIEAAMKLARQYFLEKDSPEPQRVRFISRDQSYHGTTLGSLAMGGHASRRAKFEPMLVDIVSKVSPCYAYRGKKDGESDEAYVQRLALELDLEFQRVGPESVCAFVAEPVVGAALGCVPAVPGYFQAMQEVCKKYGALLILDEVMSGMGRTGTYHAWQQEAVVPDIQTVGKGLGGGYQPVAGLLIHKRIVDALEKGSGVFVHGHTYQSHAVGCAAIVAVQKTIQEENLIANVRAMGELLEGRLKERLRSHPHVGDIRGRGLFWAIEFVQDRSTKRPFPAKDMIATGINELALTDPYSIMIYPGTGTADGVNGDHIILAPPYTVTAKDIEHIVQTVSAVIEDYFSQRLPKEHL</sequence>
<evidence type="ECO:0000313" key="5">
    <source>
        <dbReference type="EMBL" id="KUI68733.1"/>
    </source>
</evidence>
<protein>
    <recommendedName>
        <fullName evidence="7">Aminotransferase</fullName>
    </recommendedName>
</protein>
<keyword evidence="6" id="KW-1185">Reference proteome</keyword>
<dbReference type="PANTHER" id="PTHR43094">
    <property type="entry name" value="AMINOTRANSFERASE"/>
    <property type="match status" value="1"/>
</dbReference>
<keyword evidence="3 4" id="KW-0663">Pyridoxal phosphate</keyword>
<evidence type="ECO:0000256" key="1">
    <source>
        <dbReference type="ARBA" id="ARBA00001933"/>
    </source>
</evidence>
<dbReference type="SMR" id="A0A194VXZ1"/>
<dbReference type="FunFam" id="3.40.640.10:FF:000004">
    <property type="entry name" value="Acetylornithine aminotransferase"/>
    <property type="match status" value="1"/>
</dbReference>
<evidence type="ECO:0000256" key="2">
    <source>
        <dbReference type="ARBA" id="ARBA00008954"/>
    </source>
</evidence>
<dbReference type="GO" id="GO:0005829">
    <property type="term" value="C:cytosol"/>
    <property type="evidence" value="ECO:0007669"/>
    <property type="project" value="TreeGrafter"/>
</dbReference>
<evidence type="ECO:0000256" key="3">
    <source>
        <dbReference type="ARBA" id="ARBA00022898"/>
    </source>
</evidence>
<dbReference type="Gene3D" id="3.40.640.10">
    <property type="entry name" value="Type I PLP-dependent aspartate aminotransferase-like (Major domain)"/>
    <property type="match status" value="1"/>
</dbReference>
<gene>
    <name evidence="5" type="ORF">VM1G_04256</name>
</gene>
<evidence type="ECO:0000256" key="4">
    <source>
        <dbReference type="RuleBase" id="RU003560"/>
    </source>
</evidence>
<dbReference type="Proteomes" id="UP000078559">
    <property type="component" value="Chromosome 4"/>
</dbReference>
<dbReference type="NCBIfam" id="NF005685">
    <property type="entry name" value="PRK07483.1"/>
    <property type="match status" value="1"/>
</dbReference>
<dbReference type="InterPro" id="IPR005814">
    <property type="entry name" value="Aminotrans_3"/>
</dbReference>
<dbReference type="Pfam" id="PF00202">
    <property type="entry name" value="Aminotran_3"/>
    <property type="match status" value="1"/>
</dbReference>
<dbReference type="SUPFAM" id="SSF53383">
    <property type="entry name" value="PLP-dependent transferases"/>
    <property type="match status" value="1"/>
</dbReference>
<organism evidence="5 6">
    <name type="scientific">Cytospora mali</name>
    <name type="common">Apple Valsa canker fungus</name>
    <name type="synonym">Valsa mali</name>
    <dbReference type="NCBI Taxonomy" id="578113"/>
    <lineage>
        <taxon>Eukaryota</taxon>
        <taxon>Fungi</taxon>
        <taxon>Dikarya</taxon>
        <taxon>Ascomycota</taxon>
        <taxon>Pezizomycotina</taxon>
        <taxon>Sordariomycetes</taxon>
        <taxon>Sordariomycetidae</taxon>
        <taxon>Diaporthales</taxon>
        <taxon>Cytosporaceae</taxon>
        <taxon>Cytospora</taxon>
    </lineage>
</organism>
<reference evidence="5" key="1">
    <citation type="submission" date="2014-12" db="EMBL/GenBank/DDBJ databases">
        <title>Genome Sequence of Valsa Canker Pathogens Uncovers a Specific Adaption of Colonization on Woody Bark.</title>
        <authorList>
            <person name="Yin Z."/>
            <person name="Liu H."/>
            <person name="Gao X."/>
            <person name="Li Z."/>
            <person name="Song N."/>
            <person name="Ke X."/>
            <person name="Dai Q."/>
            <person name="Wu Y."/>
            <person name="Sun Y."/>
            <person name="Xu J.-R."/>
            <person name="Kang Z.K."/>
            <person name="Wang L."/>
            <person name="Huang L."/>
        </authorList>
    </citation>
    <scope>NUCLEOTIDE SEQUENCE [LARGE SCALE GENOMIC DNA]</scope>
    <source>
        <strain evidence="5">03-8</strain>
    </source>
</reference>
<dbReference type="InterPro" id="IPR015421">
    <property type="entry name" value="PyrdxlP-dep_Trfase_major"/>
</dbReference>
<evidence type="ECO:0008006" key="7">
    <source>
        <dbReference type="Google" id="ProtNLM"/>
    </source>
</evidence>
<evidence type="ECO:0000313" key="6">
    <source>
        <dbReference type="Proteomes" id="UP000078559"/>
    </source>
</evidence>